<evidence type="ECO:0000313" key="2">
    <source>
        <dbReference type="EMBL" id="MCB5412389.1"/>
    </source>
</evidence>
<dbReference type="Proteomes" id="UP001198571">
    <property type="component" value="Unassembled WGS sequence"/>
</dbReference>
<keyword evidence="1" id="KW-0472">Membrane</keyword>
<organism evidence="2 3">
    <name type="scientific">Pseudogemmobacter faecipullorum</name>
    <dbReference type="NCBI Taxonomy" id="2755041"/>
    <lineage>
        <taxon>Bacteria</taxon>
        <taxon>Pseudomonadati</taxon>
        <taxon>Pseudomonadota</taxon>
        <taxon>Alphaproteobacteria</taxon>
        <taxon>Rhodobacterales</taxon>
        <taxon>Paracoccaceae</taxon>
        <taxon>Pseudogemmobacter</taxon>
    </lineage>
</organism>
<keyword evidence="1" id="KW-0812">Transmembrane</keyword>
<keyword evidence="1" id="KW-1133">Transmembrane helix</keyword>
<name>A0ABS8CSK7_9RHOB</name>
<gene>
    <name evidence="2" type="ORF">H0485_20690</name>
</gene>
<comment type="caution">
    <text evidence="2">The sequence shown here is derived from an EMBL/GenBank/DDBJ whole genome shotgun (WGS) entry which is preliminary data.</text>
</comment>
<protein>
    <submittedName>
        <fullName evidence="2">Uncharacterized protein</fullName>
    </submittedName>
</protein>
<proteinExistence type="predicted"/>
<dbReference type="RefSeq" id="WP_226937809.1">
    <property type="nucleotide sequence ID" value="NZ_JACDXX010000050.1"/>
</dbReference>
<feature type="transmembrane region" description="Helical" evidence="1">
    <location>
        <begin position="65"/>
        <end position="85"/>
    </location>
</feature>
<feature type="transmembrane region" description="Helical" evidence="1">
    <location>
        <begin position="30"/>
        <end position="53"/>
    </location>
</feature>
<reference evidence="2 3" key="1">
    <citation type="submission" date="2020-07" db="EMBL/GenBank/DDBJ databases">
        <title>Pseudogemmobacter sp. nov., isolated from poultry manure in Taiwan.</title>
        <authorList>
            <person name="Lin S.-Y."/>
            <person name="Tang Y.-S."/>
            <person name="Young C.-C."/>
        </authorList>
    </citation>
    <scope>NUCLEOTIDE SEQUENCE [LARGE SCALE GENOMIC DNA]</scope>
    <source>
        <strain evidence="2 3">CC-YST710</strain>
    </source>
</reference>
<keyword evidence="3" id="KW-1185">Reference proteome</keyword>
<accession>A0ABS8CSK7</accession>
<evidence type="ECO:0000313" key="3">
    <source>
        <dbReference type="Proteomes" id="UP001198571"/>
    </source>
</evidence>
<dbReference type="EMBL" id="JACDXX010000050">
    <property type="protein sequence ID" value="MCB5412389.1"/>
    <property type="molecule type" value="Genomic_DNA"/>
</dbReference>
<sequence length="96" mass="10523">MLRSTPELLFLEQRRSPCITAEQALMEDGLFYTTMAGYFAALLLFGCMLAVGASGFMDISKIERIYFFGLGMGMLVSGCLIGTLVEISKAVHKNQS</sequence>
<evidence type="ECO:0000256" key="1">
    <source>
        <dbReference type="SAM" id="Phobius"/>
    </source>
</evidence>